<reference evidence="1 2" key="1">
    <citation type="journal article" date="2019" name="Int. J. Syst. Evol. Microbiol.">
        <title>The Global Catalogue of Microorganisms (GCM) 10K type strain sequencing project: providing services to taxonomists for standard genome sequencing and annotation.</title>
        <authorList>
            <consortium name="The Broad Institute Genomics Platform"/>
            <consortium name="The Broad Institute Genome Sequencing Center for Infectious Disease"/>
            <person name="Wu L."/>
            <person name="Ma J."/>
        </authorList>
    </citation>
    <scope>NUCLEOTIDE SEQUENCE [LARGE SCALE GENOMIC DNA]</scope>
    <source>
        <strain evidence="1 2">JCM 14545</strain>
    </source>
</reference>
<dbReference type="EMBL" id="BAAANN010000012">
    <property type="protein sequence ID" value="GAA1960103.1"/>
    <property type="molecule type" value="Genomic_DNA"/>
</dbReference>
<keyword evidence="2" id="KW-1185">Reference proteome</keyword>
<proteinExistence type="predicted"/>
<organism evidence="1 2">
    <name type="scientific">Amycolatopsis minnesotensis</name>
    <dbReference type="NCBI Taxonomy" id="337894"/>
    <lineage>
        <taxon>Bacteria</taxon>
        <taxon>Bacillati</taxon>
        <taxon>Actinomycetota</taxon>
        <taxon>Actinomycetes</taxon>
        <taxon>Pseudonocardiales</taxon>
        <taxon>Pseudonocardiaceae</taxon>
        <taxon>Amycolatopsis</taxon>
    </lineage>
</organism>
<evidence type="ECO:0000313" key="2">
    <source>
        <dbReference type="Proteomes" id="UP001501116"/>
    </source>
</evidence>
<accession>A0ABN2QXT6</accession>
<protein>
    <submittedName>
        <fullName evidence="1">Uncharacterized protein</fullName>
    </submittedName>
</protein>
<evidence type="ECO:0000313" key="1">
    <source>
        <dbReference type="EMBL" id="GAA1960103.1"/>
    </source>
</evidence>
<sequence>MLVEEVAIARTTAVAVAASTRQIEGFTEANLAHRGRPGEPEFVAVQDSPLGAPLLSVCRAMLCALEMWRGT</sequence>
<comment type="caution">
    <text evidence="1">The sequence shown here is derived from an EMBL/GenBank/DDBJ whole genome shotgun (WGS) entry which is preliminary data.</text>
</comment>
<gene>
    <name evidence="1" type="ORF">GCM10009754_33320</name>
</gene>
<name>A0ABN2QXT6_9PSEU</name>
<dbReference type="Proteomes" id="UP001501116">
    <property type="component" value="Unassembled WGS sequence"/>
</dbReference>